<evidence type="ECO:0000256" key="4">
    <source>
        <dbReference type="ARBA" id="ARBA00022989"/>
    </source>
</evidence>
<evidence type="ECO:0000256" key="1">
    <source>
        <dbReference type="ARBA" id="ARBA00004141"/>
    </source>
</evidence>
<dbReference type="EMBL" id="CP126223">
    <property type="protein sequence ID" value="WIA23661.1"/>
    <property type="molecule type" value="Genomic_DNA"/>
</dbReference>
<evidence type="ECO:0000256" key="10">
    <source>
        <dbReference type="ARBA" id="ARBA00023303"/>
    </source>
</evidence>
<dbReference type="Gene3D" id="1.10.287.70">
    <property type="match status" value="1"/>
</dbReference>
<evidence type="ECO:0000256" key="7">
    <source>
        <dbReference type="ARBA" id="ARBA00023170"/>
    </source>
</evidence>
<keyword evidence="9" id="KW-1071">Ligand-gated ion channel</keyword>
<keyword evidence="6 12" id="KW-0472">Membrane</keyword>
<dbReference type="Pfam" id="PF00060">
    <property type="entry name" value="Lig_chan"/>
    <property type="match status" value="1"/>
</dbReference>
<dbReference type="Gene3D" id="3.40.190.10">
    <property type="entry name" value="Periplasmic binding protein-like II"/>
    <property type="match status" value="3"/>
</dbReference>
<protein>
    <recommendedName>
        <fullName evidence="13">Ionotropic glutamate receptor C-terminal domain-containing protein</fullName>
    </recommendedName>
</protein>
<evidence type="ECO:0000256" key="12">
    <source>
        <dbReference type="SAM" id="Phobius"/>
    </source>
</evidence>
<keyword evidence="10" id="KW-0407">Ion channel</keyword>
<dbReference type="InterPro" id="IPR001320">
    <property type="entry name" value="Iontro_rcpt_C"/>
</dbReference>
<dbReference type="Proteomes" id="UP001244341">
    <property type="component" value="Chromosome 16b"/>
</dbReference>
<gene>
    <name evidence="14" type="ORF">OEZ85_000362</name>
</gene>
<evidence type="ECO:0000259" key="13">
    <source>
        <dbReference type="Pfam" id="PF00060"/>
    </source>
</evidence>
<keyword evidence="4 12" id="KW-1133">Transmembrane helix</keyword>
<keyword evidence="3 12" id="KW-0812">Transmembrane</keyword>
<dbReference type="InterPro" id="IPR015683">
    <property type="entry name" value="Ionotropic_Glu_rcpt"/>
</dbReference>
<keyword evidence="8" id="KW-0325">Glycoprotein</keyword>
<keyword evidence="2" id="KW-0813">Transport</keyword>
<evidence type="ECO:0000313" key="15">
    <source>
        <dbReference type="Proteomes" id="UP001244341"/>
    </source>
</evidence>
<evidence type="ECO:0000256" key="9">
    <source>
        <dbReference type="ARBA" id="ARBA00023286"/>
    </source>
</evidence>
<feature type="transmembrane region" description="Helical" evidence="12">
    <location>
        <begin position="224"/>
        <end position="245"/>
    </location>
</feature>
<feature type="region of interest" description="Disordered" evidence="11">
    <location>
        <begin position="528"/>
        <end position="549"/>
    </location>
</feature>
<feature type="domain" description="Ionotropic glutamate receptor C-terminal" evidence="13">
    <location>
        <begin position="163"/>
        <end position="422"/>
    </location>
</feature>
<evidence type="ECO:0000256" key="3">
    <source>
        <dbReference type="ARBA" id="ARBA00022692"/>
    </source>
</evidence>
<feature type="transmembrane region" description="Helical" evidence="12">
    <location>
        <begin position="164"/>
        <end position="187"/>
    </location>
</feature>
<evidence type="ECO:0000256" key="11">
    <source>
        <dbReference type="SAM" id="MobiDB-lite"/>
    </source>
</evidence>
<keyword evidence="5" id="KW-0406">Ion transport</keyword>
<name>A0ABY8UTI4_TETOB</name>
<dbReference type="SUPFAM" id="SSF53850">
    <property type="entry name" value="Periplasmic binding protein-like II"/>
    <property type="match status" value="1"/>
</dbReference>
<sequence length="549" mass="59347">MIGPFSYLDVVRPPSGSYSSSRDANTTDEALQQQGRTLLQATRFQKPYNVCVSDWLPMVMCNHDDDHTTFTGYQVELFRMLAQEVGWEEGDYVFSCIKYSEMMDDLKSPTGLCSLSAGGVEVSVENLASSLKFSWPTYKSGLRVMISAHLQSGSTWAFSEVFHWTVWLALGGTAVAVGFLVALIEWATPSRQGEVKKGWQAWSWYSLSRLVHVLSHVGDPSADASRILMLGYGFLVLVMVSMYTATSASRITAEKLVHPVHGKQDLVGRPVLTWSRYMTALKDHHNIEATGHSWEGEADKDAMVADLRAGTYDALVLDAPVLEYTVGTNPDCDLFTVGEPFETFSLALAFPADFNDSTVFDFSASIVRLQTYQGALDMLENVYVKTGGTSKCFSSDGGGHGSGKMIQLYQVSGLWYILLIAIGLCFVLTLIHNARKDPASATGNILRHALAFIGIGDGAPPPPSGIGAAAGAGGHLPPPPMARRHWGSAGGGSAMSSMDGFEASTPGGPQEGAKTLKAFLGVSTFAYREEEEEESASPKKAKPPHSSFM</sequence>
<reference evidence="14 15" key="1">
    <citation type="submission" date="2023-05" db="EMBL/GenBank/DDBJ databases">
        <title>A 100% complete, gapless, phased diploid assembly of the Scenedesmus obliquus UTEX 3031 genome.</title>
        <authorList>
            <person name="Biondi T.C."/>
            <person name="Hanschen E.R."/>
            <person name="Kwon T."/>
            <person name="Eng W."/>
            <person name="Kruse C.P.S."/>
            <person name="Koehler S.I."/>
            <person name="Kunde Y."/>
            <person name="Gleasner C.D."/>
            <person name="You Mak K.T."/>
            <person name="Polle J."/>
            <person name="Hovde B.T."/>
            <person name="Starkenburg S.R."/>
        </authorList>
    </citation>
    <scope>NUCLEOTIDE SEQUENCE [LARGE SCALE GENOMIC DNA]</scope>
    <source>
        <strain evidence="14 15">DOE0152z</strain>
    </source>
</reference>
<evidence type="ECO:0000256" key="5">
    <source>
        <dbReference type="ARBA" id="ARBA00023065"/>
    </source>
</evidence>
<feature type="transmembrane region" description="Helical" evidence="12">
    <location>
        <begin position="413"/>
        <end position="431"/>
    </location>
</feature>
<evidence type="ECO:0000256" key="2">
    <source>
        <dbReference type="ARBA" id="ARBA00022448"/>
    </source>
</evidence>
<evidence type="ECO:0000313" key="14">
    <source>
        <dbReference type="EMBL" id="WIA23661.1"/>
    </source>
</evidence>
<evidence type="ECO:0000256" key="8">
    <source>
        <dbReference type="ARBA" id="ARBA00023180"/>
    </source>
</evidence>
<evidence type="ECO:0000256" key="6">
    <source>
        <dbReference type="ARBA" id="ARBA00023136"/>
    </source>
</evidence>
<dbReference type="PANTHER" id="PTHR18966">
    <property type="entry name" value="IONOTROPIC GLUTAMATE RECEPTOR"/>
    <property type="match status" value="1"/>
</dbReference>
<comment type="subcellular location">
    <subcellularLocation>
        <location evidence="1">Membrane</location>
        <topology evidence="1">Multi-pass membrane protein</topology>
    </subcellularLocation>
</comment>
<keyword evidence="15" id="KW-1185">Reference proteome</keyword>
<organism evidence="14 15">
    <name type="scientific">Tetradesmus obliquus</name>
    <name type="common">Green alga</name>
    <name type="synonym">Acutodesmus obliquus</name>
    <dbReference type="NCBI Taxonomy" id="3088"/>
    <lineage>
        <taxon>Eukaryota</taxon>
        <taxon>Viridiplantae</taxon>
        <taxon>Chlorophyta</taxon>
        <taxon>core chlorophytes</taxon>
        <taxon>Chlorophyceae</taxon>
        <taxon>CS clade</taxon>
        <taxon>Sphaeropleales</taxon>
        <taxon>Scenedesmaceae</taxon>
        <taxon>Tetradesmus</taxon>
    </lineage>
</organism>
<accession>A0ABY8UTI4</accession>
<feature type="region of interest" description="Disordered" evidence="11">
    <location>
        <begin position="463"/>
        <end position="514"/>
    </location>
</feature>
<proteinExistence type="predicted"/>
<keyword evidence="7" id="KW-0675">Receptor</keyword>